<comment type="caution">
    <text evidence="1">The sequence shown here is derived from an EMBL/GenBank/DDBJ whole genome shotgun (WGS) entry which is preliminary data.</text>
</comment>
<keyword evidence="2" id="KW-1185">Reference proteome</keyword>
<dbReference type="RefSeq" id="WP_125222457.1">
    <property type="nucleotide sequence ID" value="NZ_QUSX01000001.1"/>
</dbReference>
<dbReference type="OrthoDB" id="1432199at2"/>
<evidence type="ECO:0000313" key="2">
    <source>
        <dbReference type="Proteomes" id="UP000286990"/>
    </source>
</evidence>
<reference evidence="2" key="2">
    <citation type="submission" date="2018-12" db="EMBL/GenBank/DDBJ databases">
        <title>Maribacter lutimaris sp. nov., isolated from marine sediment.</title>
        <authorList>
            <person name="Kim K.K."/>
        </authorList>
    </citation>
    <scope>NUCLEOTIDE SEQUENCE [LARGE SCALE GENOMIC DNA]</scope>
    <source>
        <strain evidence="2">PoM-212</strain>
    </source>
</reference>
<name>A0A426RNS8_9FLAO</name>
<gene>
    <name evidence="1" type="ORF">DZC72_08925</name>
</gene>
<evidence type="ECO:0000313" key="1">
    <source>
        <dbReference type="EMBL" id="RRQ50636.1"/>
    </source>
</evidence>
<organism evidence="1 2">
    <name type="scientific">Maribacter algicola</name>
    <dbReference type="NCBI Taxonomy" id="2498892"/>
    <lineage>
        <taxon>Bacteria</taxon>
        <taxon>Pseudomonadati</taxon>
        <taxon>Bacteroidota</taxon>
        <taxon>Flavobacteriia</taxon>
        <taxon>Flavobacteriales</taxon>
        <taxon>Flavobacteriaceae</taxon>
        <taxon>Maribacter</taxon>
    </lineage>
</organism>
<dbReference type="AlphaFoldDB" id="A0A426RNS8"/>
<protein>
    <submittedName>
        <fullName evidence="1">Uncharacterized protein</fullName>
    </submittedName>
</protein>
<dbReference type="EMBL" id="QUSX01000001">
    <property type="protein sequence ID" value="RRQ50636.1"/>
    <property type="molecule type" value="Genomic_DNA"/>
</dbReference>
<proteinExistence type="predicted"/>
<dbReference type="PROSITE" id="PS51257">
    <property type="entry name" value="PROKAR_LIPOPROTEIN"/>
    <property type="match status" value="1"/>
</dbReference>
<dbReference type="Proteomes" id="UP000286990">
    <property type="component" value="Unassembled WGS sequence"/>
</dbReference>
<sequence>MKKLIFIMGVGVLITSCNIKKEEKGEMPEVDVDIMADAGELPEYEVNWADIDVGTTTKTVNVPKVVVVMEEEEVEVPFIDFDMPESDSTQISERTIMVEAEVTDKEHKLDITKIYASGNKLYVVSELTSTDTSIADKTMRVSDQVVLKAPELDVKYYIVGQRPDNMFNTKYEYVNNMSEIENEMKDNKVIYEK</sequence>
<accession>A0A426RNS8</accession>
<reference evidence="2" key="1">
    <citation type="submission" date="2018-08" db="EMBL/GenBank/DDBJ databases">
        <authorList>
            <person name="Khan S.A."/>
            <person name="J S.E."/>
        </authorList>
    </citation>
    <scope>NUCLEOTIDE SEQUENCE [LARGE SCALE GENOMIC DNA]</scope>
    <source>
        <strain evidence="2">PoM-212</strain>
    </source>
</reference>